<dbReference type="CDD" id="cd07814">
    <property type="entry name" value="SRPBCC_CalC_Aha1-like"/>
    <property type="match status" value="1"/>
</dbReference>
<protein>
    <submittedName>
        <fullName evidence="3">Uncharacterized conserved protein YndB, AHSA1/START domain</fullName>
    </submittedName>
</protein>
<gene>
    <name evidence="3" type="ORF">SAMN04488029_2823</name>
</gene>
<keyword evidence="4" id="KW-1185">Reference proteome</keyword>
<dbReference type="Gene3D" id="3.30.530.20">
    <property type="match status" value="1"/>
</dbReference>
<dbReference type="OrthoDB" id="2355173at2"/>
<dbReference type="SUPFAM" id="SSF55961">
    <property type="entry name" value="Bet v1-like"/>
    <property type="match status" value="1"/>
</dbReference>
<evidence type="ECO:0000313" key="3">
    <source>
        <dbReference type="EMBL" id="SMD36308.1"/>
    </source>
</evidence>
<evidence type="ECO:0000313" key="4">
    <source>
        <dbReference type="Proteomes" id="UP000192472"/>
    </source>
</evidence>
<accession>A0A1W2GIY0</accession>
<reference evidence="3 4" key="1">
    <citation type="submission" date="2017-04" db="EMBL/GenBank/DDBJ databases">
        <authorList>
            <person name="Afonso C.L."/>
            <person name="Miller P.J."/>
            <person name="Scott M.A."/>
            <person name="Spackman E."/>
            <person name="Goraichik I."/>
            <person name="Dimitrov K.M."/>
            <person name="Suarez D.L."/>
            <person name="Swayne D.E."/>
        </authorList>
    </citation>
    <scope>NUCLEOTIDE SEQUENCE [LARGE SCALE GENOMIC DNA]</scope>
    <source>
        <strain evidence="3 4">DSM 26133</strain>
    </source>
</reference>
<evidence type="ECO:0000256" key="1">
    <source>
        <dbReference type="ARBA" id="ARBA00006817"/>
    </source>
</evidence>
<comment type="similarity">
    <text evidence="1">Belongs to the AHA1 family.</text>
</comment>
<name>A0A1W2GIY0_REIFA</name>
<dbReference type="EMBL" id="FWYF01000003">
    <property type="protein sequence ID" value="SMD36308.1"/>
    <property type="molecule type" value="Genomic_DNA"/>
</dbReference>
<dbReference type="InterPro" id="IPR013538">
    <property type="entry name" value="ASHA1/2-like_C"/>
</dbReference>
<organism evidence="3 4">
    <name type="scientific">Reichenbachiella faecimaris</name>
    <dbReference type="NCBI Taxonomy" id="692418"/>
    <lineage>
        <taxon>Bacteria</taxon>
        <taxon>Pseudomonadati</taxon>
        <taxon>Bacteroidota</taxon>
        <taxon>Cytophagia</taxon>
        <taxon>Cytophagales</taxon>
        <taxon>Reichenbachiellaceae</taxon>
        <taxon>Reichenbachiella</taxon>
    </lineage>
</organism>
<dbReference type="Pfam" id="PF08327">
    <property type="entry name" value="AHSA1"/>
    <property type="match status" value="1"/>
</dbReference>
<proteinExistence type="inferred from homology"/>
<dbReference type="RefSeq" id="WP_084373477.1">
    <property type="nucleotide sequence ID" value="NZ_FWYF01000003.1"/>
</dbReference>
<sequence>MNDRIEKEYFLNAPIHKVWNAISLEKEINEWFIQADFKAEVGYQYTFTHESTRVTGEVLEVNPVYDLVYTWIVGGTTEVTTVRWSLESKADGTMLKINHWGFSNYPKDSAVAMFDSSVEGWDAVSNWLKEYIKN</sequence>
<dbReference type="AlphaFoldDB" id="A0A1W2GIY0"/>
<evidence type="ECO:0000259" key="2">
    <source>
        <dbReference type="Pfam" id="PF08327"/>
    </source>
</evidence>
<feature type="domain" description="Activator of Hsp90 ATPase homologue 1/2-like C-terminal" evidence="2">
    <location>
        <begin position="12"/>
        <end position="132"/>
    </location>
</feature>
<dbReference type="InterPro" id="IPR023393">
    <property type="entry name" value="START-like_dom_sf"/>
</dbReference>
<dbReference type="STRING" id="692418.SAMN04488029_2823"/>
<dbReference type="Proteomes" id="UP000192472">
    <property type="component" value="Unassembled WGS sequence"/>
</dbReference>